<keyword evidence="2" id="KW-0805">Transcription regulation</keyword>
<sequence>MPPKSDRSKLIAIGFCDGKMIFSSRVIDMYSLEQLKIFAEVAATGSFSACARKLSKAQSAISQSIAALEIDLDTLLFDRSARTPVLTPAGEKLLGYAQAVLKQSQELNKAATALSKSEESHLIIAIDDALMLPKLKHILLDLSQHFVASEVEIHSVASPDMMDHLNQGKADIGLQFANIGLESGFDVCNLGDLPFYAVAHPQHPLTSLASIDIRDIMPHKQLLIRGINGRHLTHFLPISVQKTYCNNFTTLKQLTKLGLAWSYLPCHMVEEDIAAGKLVKLPFNFDYKPWQAPVEWIRPSQQIAGPALSWLEQELKQLFS</sequence>
<evidence type="ECO:0000313" key="6">
    <source>
        <dbReference type="EMBL" id="REG84994.1"/>
    </source>
</evidence>
<gene>
    <name evidence="6" type="ORF">DFP81_103193</name>
</gene>
<dbReference type="Proteomes" id="UP000256542">
    <property type="component" value="Unassembled WGS sequence"/>
</dbReference>
<dbReference type="GO" id="GO:0000976">
    <property type="term" value="F:transcription cis-regulatory region binding"/>
    <property type="evidence" value="ECO:0007669"/>
    <property type="project" value="TreeGrafter"/>
</dbReference>
<dbReference type="PANTHER" id="PTHR30126:SF91">
    <property type="entry name" value="LYSR FAMILY TRANSCRIPTIONAL REGULATOR"/>
    <property type="match status" value="1"/>
</dbReference>
<evidence type="ECO:0000259" key="5">
    <source>
        <dbReference type="PROSITE" id="PS50931"/>
    </source>
</evidence>
<dbReference type="OrthoDB" id="196624at2"/>
<evidence type="ECO:0000256" key="1">
    <source>
        <dbReference type="ARBA" id="ARBA00009437"/>
    </source>
</evidence>
<dbReference type="Gene3D" id="3.40.190.290">
    <property type="match status" value="1"/>
</dbReference>
<reference evidence="6 7" key="1">
    <citation type="submission" date="2018-08" db="EMBL/GenBank/DDBJ databases">
        <title>Genomic Encyclopedia of Type Strains, Phase III (KMG-III): the genomes of soil and plant-associated and newly described type strains.</title>
        <authorList>
            <person name="Whitman W."/>
        </authorList>
    </citation>
    <scope>NUCLEOTIDE SEQUENCE [LARGE SCALE GENOMIC DNA]</scope>
    <source>
        <strain evidence="6 7">CECT 7375</strain>
    </source>
</reference>
<evidence type="ECO:0000313" key="7">
    <source>
        <dbReference type="Proteomes" id="UP000256542"/>
    </source>
</evidence>
<dbReference type="AlphaFoldDB" id="A0A3E0DPW6"/>
<evidence type="ECO:0000256" key="2">
    <source>
        <dbReference type="ARBA" id="ARBA00023015"/>
    </source>
</evidence>
<keyword evidence="7" id="KW-1185">Reference proteome</keyword>
<dbReference type="PANTHER" id="PTHR30126">
    <property type="entry name" value="HTH-TYPE TRANSCRIPTIONAL REGULATOR"/>
    <property type="match status" value="1"/>
</dbReference>
<dbReference type="InterPro" id="IPR036390">
    <property type="entry name" value="WH_DNA-bd_sf"/>
</dbReference>
<dbReference type="FunFam" id="1.10.10.10:FF:000001">
    <property type="entry name" value="LysR family transcriptional regulator"/>
    <property type="match status" value="1"/>
</dbReference>
<keyword evidence="4" id="KW-0804">Transcription</keyword>
<feature type="domain" description="HTH lysR-type" evidence="5">
    <location>
        <begin position="30"/>
        <end position="87"/>
    </location>
</feature>
<dbReference type="Pfam" id="PF00126">
    <property type="entry name" value="HTH_1"/>
    <property type="match status" value="1"/>
</dbReference>
<name>A0A3E0DPW6_9GAMM</name>
<organism evidence="6 7">
    <name type="scientific">Marinomonas pollencensis</name>
    <dbReference type="NCBI Taxonomy" id="491954"/>
    <lineage>
        <taxon>Bacteria</taxon>
        <taxon>Pseudomonadati</taxon>
        <taxon>Pseudomonadota</taxon>
        <taxon>Gammaproteobacteria</taxon>
        <taxon>Oceanospirillales</taxon>
        <taxon>Oceanospirillaceae</taxon>
        <taxon>Marinomonas</taxon>
    </lineage>
</organism>
<dbReference type="InterPro" id="IPR005119">
    <property type="entry name" value="LysR_subst-bd"/>
</dbReference>
<evidence type="ECO:0000256" key="3">
    <source>
        <dbReference type="ARBA" id="ARBA00023125"/>
    </source>
</evidence>
<dbReference type="GO" id="GO:0003700">
    <property type="term" value="F:DNA-binding transcription factor activity"/>
    <property type="evidence" value="ECO:0007669"/>
    <property type="project" value="InterPro"/>
</dbReference>
<accession>A0A3E0DPW6</accession>
<dbReference type="Gene3D" id="1.10.10.10">
    <property type="entry name" value="Winged helix-like DNA-binding domain superfamily/Winged helix DNA-binding domain"/>
    <property type="match status" value="1"/>
</dbReference>
<protein>
    <submittedName>
        <fullName evidence="6">DNA-binding transcriptional LysR family regulator</fullName>
    </submittedName>
</protein>
<evidence type="ECO:0000256" key="4">
    <source>
        <dbReference type="ARBA" id="ARBA00023163"/>
    </source>
</evidence>
<keyword evidence="3 6" id="KW-0238">DNA-binding</keyword>
<dbReference type="InterPro" id="IPR000847">
    <property type="entry name" value="LysR_HTH_N"/>
</dbReference>
<comment type="caution">
    <text evidence="6">The sequence shown here is derived from an EMBL/GenBank/DDBJ whole genome shotgun (WGS) entry which is preliminary data.</text>
</comment>
<dbReference type="SUPFAM" id="SSF46785">
    <property type="entry name" value="Winged helix' DNA-binding domain"/>
    <property type="match status" value="1"/>
</dbReference>
<dbReference type="CDD" id="cd05466">
    <property type="entry name" value="PBP2_LTTR_substrate"/>
    <property type="match status" value="1"/>
</dbReference>
<dbReference type="InterPro" id="IPR036388">
    <property type="entry name" value="WH-like_DNA-bd_sf"/>
</dbReference>
<comment type="similarity">
    <text evidence="1">Belongs to the LysR transcriptional regulatory family.</text>
</comment>
<dbReference type="SUPFAM" id="SSF53850">
    <property type="entry name" value="Periplasmic binding protein-like II"/>
    <property type="match status" value="1"/>
</dbReference>
<dbReference type="Pfam" id="PF03466">
    <property type="entry name" value="LysR_substrate"/>
    <property type="match status" value="1"/>
</dbReference>
<dbReference type="PROSITE" id="PS50931">
    <property type="entry name" value="HTH_LYSR"/>
    <property type="match status" value="1"/>
</dbReference>
<proteinExistence type="inferred from homology"/>
<dbReference type="EMBL" id="QUNG01000003">
    <property type="protein sequence ID" value="REG84994.1"/>
    <property type="molecule type" value="Genomic_DNA"/>
</dbReference>